<reference evidence="4" key="2">
    <citation type="submission" date="2015-01" db="EMBL/GenBank/DDBJ databases">
        <title>Evolutionary Origins and Diversification of the Mycorrhizal Mutualists.</title>
        <authorList>
            <consortium name="DOE Joint Genome Institute"/>
            <consortium name="Mycorrhizal Genomics Consortium"/>
            <person name="Kohler A."/>
            <person name="Kuo A."/>
            <person name="Nagy L.G."/>
            <person name="Floudas D."/>
            <person name="Copeland A."/>
            <person name="Barry K.W."/>
            <person name="Cichocki N."/>
            <person name="Veneault-Fourrey C."/>
            <person name="LaButti K."/>
            <person name="Lindquist E.A."/>
            <person name="Lipzen A."/>
            <person name="Lundell T."/>
            <person name="Morin E."/>
            <person name="Murat C."/>
            <person name="Riley R."/>
            <person name="Ohm R."/>
            <person name="Sun H."/>
            <person name="Tunlid A."/>
            <person name="Henrissat B."/>
            <person name="Grigoriev I.V."/>
            <person name="Hibbett D.S."/>
            <person name="Martin F."/>
        </authorList>
    </citation>
    <scope>NUCLEOTIDE SEQUENCE [LARGE SCALE GENOMIC DNA]</scope>
    <source>
        <strain evidence="4">MUT 4182</strain>
    </source>
</reference>
<dbReference type="Pfam" id="PF12955">
    <property type="entry name" value="Vps3844_C"/>
    <property type="match status" value="1"/>
</dbReference>
<name>A0A0C3MHJ3_9AGAM</name>
<dbReference type="HOGENOM" id="CLU_754738_0_0_1"/>
<dbReference type="Proteomes" id="UP000054248">
    <property type="component" value="Unassembled WGS sequence"/>
</dbReference>
<organism evidence="3 4">
    <name type="scientific">Tulasnella calospora MUT 4182</name>
    <dbReference type="NCBI Taxonomy" id="1051891"/>
    <lineage>
        <taxon>Eukaryota</taxon>
        <taxon>Fungi</taxon>
        <taxon>Dikarya</taxon>
        <taxon>Basidiomycota</taxon>
        <taxon>Agaricomycotina</taxon>
        <taxon>Agaricomycetes</taxon>
        <taxon>Cantharellales</taxon>
        <taxon>Tulasnellaceae</taxon>
        <taxon>Tulasnella</taxon>
    </lineage>
</organism>
<dbReference type="PANTHER" id="PTHR36853:SF1">
    <property type="entry name" value="DUF3844 DOMAIN-CONTAINING PROTEIN"/>
    <property type="match status" value="1"/>
</dbReference>
<dbReference type="AlphaFoldDB" id="A0A0C3MHJ3"/>
<evidence type="ECO:0000256" key="1">
    <source>
        <dbReference type="SAM" id="SignalP"/>
    </source>
</evidence>
<protein>
    <recommendedName>
        <fullName evidence="2">Vacuolar sorting protein Vps3844 C-terminal domain-containing protein</fullName>
    </recommendedName>
</protein>
<dbReference type="InterPro" id="IPR024382">
    <property type="entry name" value="Vps3844_C"/>
</dbReference>
<sequence>MRFPIILFTLITSTLAASQEAQVYFLPPNPVQHHEAPALNPTEANALISHHLGLDVYESLPDQVEGWWHKVTGWVYGNVVTNGVGQGPQDAVLIVIQSDHPEDFIPSDMKQSFTIPDAPSASMFTDLIHAYTERASHLFDSVFSSLSPLLAAIKETPAYKQLLDIFDLAGEGAKHFVEEFGRIVEWVDEELEGKSKAAKSDEDKFSAFEVKGLAEIEKADGRQSEQYITAAKSMQAVLSNPNLQDRKVAIVVVPPETSRRQKRAPQSDAASSLLTASNNKVVFSISTCFKSNDTCTEKTSGCSGHGSCNAVTIAGKTCYTCSCSITKNDKGRRQWWAGQACERLDMST</sequence>
<proteinExistence type="predicted"/>
<reference evidence="3 4" key="1">
    <citation type="submission" date="2014-04" db="EMBL/GenBank/DDBJ databases">
        <authorList>
            <consortium name="DOE Joint Genome Institute"/>
            <person name="Kuo A."/>
            <person name="Girlanda M."/>
            <person name="Perotto S."/>
            <person name="Kohler A."/>
            <person name="Nagy L.G."/>
            <person name="Floudas D."/>
            <person name="Copeland A."/>
            <person name="Barry K.W."/>
            <person name="Cichocki N."/>
            <person name="Veneault-Fourrey C."/>
            <person name="LaButti K."/>
            <person name="Lindquist E.A."/>
            <person name="Lipzen A."/>
            <person name="Lundell T."/>
            <person name="Morin E."/>
            <person name="Murat C."/>
            <person name="Sun H."/>
            <person name="Tunlid A."/>
            <person name="Henrissat B."/>
            <person name="Grigoriev I.V."/>
            <person name="Hibbett D.S."/>
            <person name="Martin F."/>
            <person name="Nordberg H.P."/>
            <person name="Cantor M.N."/>
            <person name="Hua S.X."/>
        </authorList>
    </citation>
    <scope>NUCLEOTIDE SEQUENCE [LARGE SCALE GENOMIC DNA]</scope>
    <source>
        <strain evidence="3 4">MUT 4182</strain>
    </source>
</reference>
<feature type="domain" description="Vacuolar sorting protein Vps3844 C-terminal" evidence="2">
    <location>
        <begin position="288"/>
        <end position="348"/>
    </location>
</feature>
<accession>A0A0C3MHJ3</accession>
<dbReference type="EMBL" id="KN822950">
    <property type="protein sequence ID" value="KIO33167.1"/>
    <property type="molecule type" value="Genomic_DNA"/>
</dbReference>
<keyword evidence="4" id="KW-1185">Reference proteome</keyword>
<dbReference type="InterPro" id="IPR053065">
    <property type="entry name" value="Archenteron_Induction-Rel"/>
</dbReference>
<dbReference type="GO" id="GO:0005783">
    <property type="term" value="C:endoplasmic reticulum"/>
    <property type="evidence" value="ECO:0007669"/>
    <property type="project" value="TreeGrafter"/>
</dbReference>
<dbReference type="STRING" id="1051891.A0A0C3MHJ3"/>
<feature type="signal peptide" evidence="1">
    <location>
        <begin position="1"/>
        <end position="16"/>
    </location>
</feature>
<gene>
    <name evidence="3" type="ORF">M407DRAFT_18027</name>
</gene>
<dbReference type="OrthoDB" id="5583277at2759"/>
<evidence type="ECO:0000259" key="2">
    <source>
        <dbReference type="Pfam" id="PF12955"/>
    </source>
</evidence>
<feature type="chain" id="PRO_5002175911" description="Vacuolar sorting protein Vps3844 C-terminal domain-containing protein" evidence="1">
    <location>
        <begin position="17"/>
        <end position="348"/>
    </location>
</feature>
<evidence type="ECO:0000313" key="4">
    <source>
        <dbReference type="Proteomes" id="UP000054248"/>
    </source>
</evidence>
<dbReference type="PANTHER" id="PTHR36853">
    <property type="entry name" value="EXPRESSED PROTEIN"/>
    <property type="match status" value="1"/>
</dbReference>
<evidence type="ECO:0000313" key="3">
    <source>
        <dbReference type="EMBL" id="KIO33167.1"/>
    </source>
</evidence>
<keyword evidence="1" id="KW-0732">Signal</keyword>